<dbReference type="GO" id="GO:0005737">
    <property type="term" value="C:cytoplasm"/>
    <property type="evidence" value="ECO:0007669"/>
    <property type="project" value="TreeGrafter"/>
</dbReference>
<dbReference type="InterPro" id="IPR036188">
    <property type="entry name" value="FAD/NAD-bd_sf"/>
</dbReference>
<evidence type="ECO:0000259" key="2">
    <source>
        <dbReference type="Pfam" id="PF01266"/>
    </source>
</evidence>
<dbReference type="Gene3D" id="3.50.50.60">
    <property type="entry name" value="FAD/NAD(P)-binding domain"/>
    <property type="match status" value="1"/>
</dbReference>
<gene>
    <name evidence="3" type="ordered locus">Plav_3505</name>
</gene>
<dbReference type="KEGG" id="pla:Plav_3505"/>
<dbReference type="PANTHER" id="PTHR13847:SF289">
    <property type="entry name" value="GLYCINE OXIDASE"/>
    <property type="match status" value="1"/>
</dbReference>
<reference evidence="3 4" key="1">
    <citation type="journal article" date="2011" name="Stand. Genomic Sci.">
        <title>Complete genome sequence of Parvibaculum lavamentivorans type strain (DS-1(T)).</title>
        <authorList>
            <person name="Schleheck D."/>
            <person name="Weiss M."/>
            <person name="Pitluck S."/>
            <person name="Bruce D."/>
            <person name="Land M.L."/>
            <person name="Han S."/>
            <person name="Saunders E."/>
            <person name="Tapia R."/>
            <person name="Detter C."/>
            <person name="Brettin T."/>
            <person name="Han J."/>
            <person name="Woyke T."/>
            <person name="Goodwin L."/>
            <person name="Pennacchio L."/>
            <person name="Nolan M."/>
            <person name="Cook A.M."/>
            <person name="Kjelleberg S."/>
            <person name="Thomas T."/>
        </authorList>
    </citation>
    <scope>NUCLEOTIDE SEQUENCE [LARGE SCALE GENOMIC DNA]</scope>
    <source>
        <strain evidence="4">DS-1 / DSM 13023 / NCIMB 13966</strain>
    </source>
</reference>
<evidence type="ECO:0000256" key="1">
    <source>
        <dbReference type="ARBA" id="ARBA00023002"/>
    </source>
</evidence>
<proteinExistence type="predicted"/>
<sequence length="465" mass="51424">MTQRIAIVGNGVAGLSLAYRLANSAPAPNVVIYGPGDLQGAYAGSTAAPAMVNVLGEVTTRVRTSWAARHMLEIGEQAMRLWPEFVERLNRDLAPLGVPQVNLYGGTYILSRRDVEDERRNLHAICETLAERGHAFEEVNLKKPLRHRVVRQDRFEQGIFVPGEMFLNAGKLVNGLHAALSARSNVTFRLVFVEKVDERRVVRDREGGEESYDAVVLANSFGFNDLTEGLGVTDVPLMIPVYGIGSTMPVTSDEPFTVRTPTFGASCGDYAVHYPGHLYVGASAIANTHRVEVTTHLQRSLDFYDPDLNLNELQLTGGIRAMSQDTYPVLGSLVPGVWAAAGFYKSGITLAPYVSDLLARELLGEERIYGNRFQPSRRTEEEPPSLDDLVETIWGEIAASGTSSGSRASLNNYRWLIKLLVRLRTRKAIRSLDDDVYYNSDIIQACIYDSSLSEKLNRHRPRQAA</sequence>
<name>A7HYX1_PARL1</name>
<accession>A7HYX1</accession>
<keyword evidence="4" id="KW-1185">Reference proteome</keyword>
<dbReference type="GO" id="GO:0016491">
    <property type="term" value="F:oxidoreductase activity"/>
    <property type="evidence" value="ECO:0007669"/>
    <property type="project" value="UniProtKB-KW"/>
</dbReference>
<dbReference type="EMBL" id="CP000774">
    <property type="protein sequence ID" value="ABS65104.1"/>
    <property type="molecule type" value="Genomic_DNA"/>
</dbReference>
<organism evidence="3 4">
    <name type="scientific">Parvibaculum lavamentivorans (strain DS-1 / DSM 13023 / NCIMB 13966)</name>
    <dbReference type="NCBI Taxonomy" id="402881"/>
    <lineage>
        <taxon>Bacteria</taxon>
        <taxon>Pseudomonadati</taxon>
        <taxon>Pseudomonadota</taxon>
        <taxon>Alphaproteobacteria</taxon>
        <taxon>Hyphomicrobiales</taxon>
        <taxon>Parvibaculaceae</taxon>
        <taxon>Parvibaculum</taxon>
    </lineage>
</organism>
<dbReference type="OrthoDB" id="9790035at2"/>
<protein>
    <submittedName>
        <fullName evidence="3">FAD dependent oxidoreductase</fullName>
    </submittedName>
</protein>
<evidence type="ECO:0000313" key="4">
    <source>
        <dbReference type="Proteomes" id="UP000006377"/>
    </source>
</evidence>
<evidence type="ECO:0000313" key="3">
    <source>
        <dbReference type="EMBL" id="ABS65104.1"/>
    </source>
</evidence>
<dbReference type="STRING" id="402881.Plav_3505"/>
<keyword evidence="1" id="KW-0560">Oxidoreductase</keyword>
<feature type="domain" description="FAD dependent oxidoreductase" evidence="2">
    <location>
        <begin position="4"/>
        <end position="360"/>
    </location>
</feature>
<dbReference type="PANTHER" id="PTHR13847">
    <property type="entry name" value="SARCOSINE DEHYDROGENASE-RELATED"/>
    <property type="match status" value="1"/>
</dbReference>
<dbReference type="RefSeq" id="WP_012112417.1">
    <property type="nucleotide sequence ID" value="NC_009719.1"/>
</dbReference>
<dbReference type="Proteomes" id="UP000006377">
    <property type="component" value="Chromosome"/>
</dbReference>
<dbReference type="Gene3D" id="3.30.9.10">
    <property type="entry name" value="D-Amino Acid Oxidase, subunit A, domain 2"/>
    <property type="match status" value="1"/>
</dbReference>
<dbReference type="eggNOG" id="COG0665">
    <property type="taxonomic scope" value="Bacteria"/>
</dbReference>
<dbReference type="SUPFAM" id="SSF51905">
    <property type="entry name" value="FAD/NAD(P)-binding domain"/>
    <property type="match status" value="1"/>
</dbReference>
<dbReference type="InterPro" id="IPR006076">
    <property type="entry name" value="FAD-dep_OxRdtase"/>
</dbReference>
<dbReference type="HOGENOM" id="CLU_044460_0_0_5"/>
<dbReference type="AlphaFoldDB" id="A7HYX1"/>
<dbReference type="Pfam" id="PF01266">
    <property type="entry name" value="DAO"/>
    <property type="match status" value="1"/>
</dbReference>